<dbReference type="InterPro" id="IPR036259">
    <property type="entry name" value="MFS_trans_sf"/>
</dbReference>
<dbReference type="Pfam" id="PF07690">
    <property type="entry name" value="MFS_1"/>
    <property type="match status" value="2"/>
</dbReference>
<keyword evidence="4 5" id="KW-0472">Membrane</keyword>
<dbReference type="PROSITE" id="PS50850">
    <property type="entry name" value="MFS"/>
    <property type="match status" value="1"/>
</dbReference>
<protein>
    <submittedName>
        <fullName evidence="7">DHA2 family major facilitator superfamily permease</fullName>
    </submittedName>
</protein>
<reference evidence="7 8" key="1">
    <citation type="submission" date="2016-04" db="EMBL/GenBank/DDBJ databases">
        <authorList>
            <person name="Evans L.H."/>
            <person name="Alamgir A."/>
            <person name="Owens N."/>
            <person name="Weber N.D."/>
            <person name="Virtaneva K."/>
            <person name="Barbian K."/>
            <person name="Babar A."/>
            <person name="Rosenke K."/>
        </authorList>
    </citation>
    <scope>NUCLEOTIDE SEQUENCE [LARGE SCALE GENOMIC DNA]</scope>
    <source>
        <strain evidence="8">S5(T) (JCM 30642 \VKM B-2941)</strain>
    </source>
</reference>
<feature type="transmembrane region" description="Helical" evidence="5">
    <location>
        <begin position="340"/>
        <end position="358"/>
    </location>
</feature>
<feature type="transmembrane region" description="Helical" evidence="5">
    <location>
        <begin position="12"/>
        <end position="28"/>
    </location>
</feature>
<dbReference type="AlphaFoldDB" id="A0A1N5UG78"/>
<dbReference type="PANTHER" id="PTHR23501">
    <property type="entry name" value="MAJOR FACILITATOR SUPERFAMILY"/>
    <property type="match status" value="1"/>
</dbReference>
<feature type="transmembrane region" description="Helical" evidence="5">
    <location>
        <begin position="370"/>
        <end position="391"/>
    </location>
</feature>
<evidence type="ECO:0000256" key="2">
    <source>
        <dbReference type="ARBA" id="ARBA00022692"/>
    </source>
</evidence>
<evidence type="ECO:0000256" key="1">
    <source>
        <dbReference type="ARBA" id="ARBA00004141"/>
    </source>
</evidence>
<evidence type="ECO:0000313" key="7">
    <source>
        <dbReference type="EMBL" id="SIM59731.1"/>
    </source>
</evidence>
<feature type="transmembrane region" description="Helical" evidence="5">
    <location>
        <begin position="105"/>
        <end position="125"/>
    </location>
</feature>
<dbReference type="Gene3D" id="1.20.1250.20">
    <property type="entry name" value="MFS general substrate transporter like domains"/>
    <property type="match status" value="2"/>
</dbReference>
<sequence length="501" mass="53579">MENEIYDKKYANFVMILLAMIIVAVMYVEGMLTPSLPSIAEGFGVTVGQVSLVLSTYLITGVALSPIVGKLGDIYGKKKMMGMVMLIYAAAVSVTGFSPNFTFMVISRAVQGVGLTIMPLGMALIREEFPRDMVPKAQALISGMFGAGFAISLPLGSLISDTYGWRWTYHSAIPFIVILAILTIVKVKESRYRRPEVKVDYIGAIALATPLTLIVLALSEGSQWGWTSPLTLGMSILGVFLFVPMFLYEARYHRKGGEAIFDLKLLSNRNVLVTNVTLTIAGLGMYLSMQALSYKFETPAPYGFGLSILDTGLSMVSFALGMIVFSVVTGKVISRFGIKPLAIIGSIVSGLGFFLLAMAPGYDMTLIDEFIIGSGMSVMNASLINLLVLSVEAKNMGLATSMNSTFRYLGSSVGAPIAGAVLSAFVVTSAVSSTVSFSFPTNTAYFYAFLIGGVSFIVSAFLVIFAREILGKRSVGTEVAEGLKHVAKGETGFVESAGQSE</sequence>
<dbReference type="GO" id="GO:0005886">
    <property type="term" value="C:plasma membrane"/>
    <property type="evidence" value="ECO:0007669"/>
    <property type="project" value="TreeGrafter"/>
</dbReference>
<keyword evidence="3 5" id="KW-1133">Transmembrane helix</keyword>
<dbReference type="GeneID" id="41588219"/>
<dbReference type="EMBL" id="LT671858">
    <property type="protein sequence ID" value="SIM59731.1"/>
    <property type="molecule type" value="Genomic_DNA"/>
</dbReference>
<feature type="transmembrane region" description="Helical" evidence="5">
    <location>
        <begin position="271"/>
        <end position="292"/>
    </location>
</feature>
<evidence type="ECO:0000256" key="5">
    <source>
        <dbReference type="SAM" id="Phobius"/>
    </source>
</evidence>
<feature type="transmembrane region" description="Helical" evidence="5">
    <location>
        <begin position="80"/>
        <end position="99"/>
    </location>
</feature>
<feature type="transmembrane region" description="Helical" evidence="5">
    <location>
        <begin position="48"/>
        <end position="68"/>
    </location>
</feature>
<feature type="transmembrane region" description="Helical" evidence="5">
    <location>
        <begin position="444"/>
        <end position="465"/>
    </location>
</feature>
<keyword evidence="2 5" id="KW-0812">Transmembrane</keyword>
<proteinExistence type="predicted"/>
<comment type="subcellular location">
    <subcellularLocation>
        <location evidence="1">Membrane</location>
        <topology evidence="1">Multi-pass membrane protein</topology>
    </subcellularLocation>
</comment>
<dbReference type="GO" id="GO:0022857">
    <property type="term" value="F:transmembrane transporter activity"/>
    <property type="evidence" value="ECO:0007669"/>
    <property type="project" value="InterPro"/>
</dbReference>
<feature type="transmembrane region" description="Helical" evidence="5">
    <location>
        <begin position="199"/>
        <end position="218"/>
    </location>
</feature>
<gene>
    <name evidence="7" type="ORF">CSP5_0950</name>
</gene>
<feature type="transmembrane region" description="Helical" evidence="5">
    <location>
        <begin position="137"/>
        <end position="155"/>
    </location>
</feature>
<feature type="transmembrane region" description="Helical" evidence="5">
    <location>
        <begin position="230"/>
        <end position="250"/>
    </location>
</feature>
<organism evidence="7 8">
    <name type="scientific">Cuniculiplasma divulgatum</name>
    <dbReference type="NCBI Taxonomy" id="1673428"/>
    <lineage>
        <taxon>Archaea</taxon>
        <taxon>Methanobacteriati</taxon>
        <taxon>Thermoplasmatota</taxon>
        <taxon>Thermoplasmata</taxon>
        <taxon>Thermoplasmatales</taxon>
        <taxon>Cuniculiplasmataceae</taxon>
        <taxon>Cuniculiplasma</taxon>
    </lineage>
</organism>
<feature type="domain" description="Major facilitator superfamily (MFS) profile" evidence="6">
    <location>
        <begin position="14"/>
        <end position="471"/>
    </location>
</feature>
<evidence type="ECO:0000259" key="6">
    <source>
        <dbReference type="PROSITE" id="PS50850"/>
    </source>
</evidence>
<name>A0A1N5UG78_9ARCH</name>
<dbReference type="PANTHER" id="PTHR23501:SF192">
    <property type="entry name" value="TRANSPORTER"/>
    <property type="match status" value="1"/>
</dbReference>
<evidence type="ECO:0000256" key="3">
    <source>
        <dbReference type="ARBA" id="ARBA00022989"/>
    </source>
</evidence>
<dbReference type="RefSeq" id="WP_148689733.1">
    <property type="nucleotide sequence ID" value="NZ_LT671858.1"/>
</dbReference>
<feature type="transmembrane region" description="Helical" evidence="5">
    <location>
        <begin position="412"/>
        <end position="432"/>
    </location>
</feature>
<dbReference type="CDD" id="cd17504">
    <property type="entry name" value="MFS_MMR_MDR_like"/>
    <property type="match status" value="1"/>
</dbReference>
<dbReference type="SUPFAM" id="SSF103473">
    <property type="entry name" value="MFS general substrate transporter"/>
    <property type="match status" value="2"/>
</dbReference>
<dbReference type="InterPro" id="IPR011701">
    <property type="entry name" value="MFS"/>
</dbReference>
<feature type="transmembrane region" description="Helical" evidence="5">
    <location>
        <begin position="304"/>
        <end position="328"/>
    </location>
</feature>
<evidence type="ECO:0000256" key="4">
    <source>
        <dbReference type="ARBA" id="ARBA00023136"/>
    </source>
</evidence>
<dbReference type="InterPro" id="IPR020846">
    <property type="entry name" value="MFS_dom"/>
</dbReference>
<feature type="transmembrane region" description="Helical" evidence="5">
    <location>
        <begin position="167"/>
        <end position="187"/>
    </location>
</feature>
<evidence type="ECO:0000313" key="8">
    <source>
        <dbReference type="Proteomes" id="UP000195607"/>
    </source>
</evidence>
<dbReference type="Proteomes" id="UP000195607">
    <property type="component" value="Chromosome I"/>
</dbReference>
<accession>A0A1N5UG78</accession>